<name>A0A2T0LH47_9BACL</name>
<dbReference type="EMBL" id="PVNE01000005">
    <property type="protein sequence ID" value="PRX41648.1"/>
    <property type="molecule type" value="Genomic_DNA"/>
</dbReference>
<dbReference type="PROSITE" id="PS00194">
    <property type="entry name" value="THIOREDOXIN_1"/>
    <property type="match status" value="1"/>
</dbReference>
<keyword evidence="7" id="KW-1185">Reference proteome</keyword>
<evidence type="ECO:0000313" key="6">
    <source>
        <dbReference type="EMBL" id="PRX41648.1"/>
    </source>
</evidence>
<evidence type="ECO:0000256" key="2">
    <source>
        <dbReference type="ARBA" id="ARBA00022748"/>
    </source>
</evidence>
<dbReference type="SUPFAM" id="SSF52833">
    <property type="entry name" value="Thioredoxin-like"/>
    <property type="match status" value="1"/>
</dbReference>
<dbReference type="Pfam" id="PF08534">
    <property type="entry name" value="Redoxin"/>
    <property type="match status" value="1"/>
</dbReference>
<feature type="domain" description="Thioredoxin" evidence="5">
    <location>
        <begin position="63"/>
        <end position="202"/>
    </location>
</feature>
<dbReference type="InterPro" id="IPR017937">
    <property type="entry name" value="Thioredoxin_CS"/>
</dbReference>
<keyword evidence="4" id="KW-1133">Transmembrane helix</keyword>
<evidence type="ECO:0000256" key="1">
    <source>
        <dbReference type="ARBA" id="ARBA00004196"/>
    </source>
</evidence>
<feature type="region of interest" description="Disordered" evidence="3">
    <location>
        <begin position="28"/>
        <end position="65"/>
    </location>
</feature>
<dbReference type="CDD" id="cd02966">
    <property type="entry name" value="TlpA_like_family"/>
    <property type="match status" value="1"/>
</dbReference>
<dbReference type="InterPro" id="IPR036249">
    <property type="entry name" value="Thioredoxin-like_sf"/>
</dbReference>
<comment type="caution">
    <text evidence="6">The sequence shown here is derived from an EMBL/GenBank/DDBJ whole genome shotgun (WGS) entry which is preliminary data.</text>
</comment>
<dbReference type="GO" id="GO:0016491">
    <property type="term" value="F:oxidoreductase activity"/>
    <property type="evidence" value="ECO:0007669"/>
    <property type="project" value="InterPro"/>
</dbReference>
<protein>
    <submittedName>
        <fullName evidence="6">Thiol-disulfide isomerase/thioredoxin</fullName>
    </submittedName>
</protein>
<dbReference type="OrthoDB" id="25753at2"/>
<dbReference type="AlphaFoldDB" id="A0A2T0LH47"/>
<dbReference type="GO" id="GO:0017004">
    <property type="term" value="P:cytochrome complex assembly"/>
    <property type="evidence" value="ECO:0007669"/>
    <property type="project" value="UniProtKB-KW"/>
</dbReference>
<feature type="compositionally biased region" description="Low complexity" evidence="3">
    <location>
        <begin position="49"/>
        <end position="64"/>
    </location>
</feature>
<feature type="transmembrane region" description="Helical" evidence="4">
    <location>
        <begin position="7"/>
        <end position="24"/>
    </location>
</feature>
<keyword evidence="4" id="KW-0812">Transmembrane</keyword>
<evidence type="ECO:0000256" key="4">
    <source>
        <dbReference type="SAM" id="Phobius"/>
    </source>
</evidence>
<reference evidence="6 7" key="1">
    <citation type="submission" date="2018-03" db="EMBL/GenBank/DDBJ databases">
        <title>Genomic Encyclopedia of Archaeal and Bacterial Type Strains, Phase II (KMG-II): from individual species to whole genera.</title>
        <authorList>
            <person name="Goeker M."/>
        </authorList>
    </citation>
    <scope>NUCLEOTIDE SEQUENCE [LARGE SCALE GENOMIC DNA]</scope>
    <source>
        <strain evidence="6 7">DSM 44946</strain>
    </source>
</reference>
<evidence type="ECO:0000313" key="7">
    <source>
        <dbReference type="Proteomes" id="UP000237797"/>
    </source>
</evidence>
<accession>A0A2T0LH47</accession>
<gene>
    <name evidence="6" type="ORF">CLV97_10575</name>
</gene>
<dbReference type="InterPro" id="IPR013740">
    <property type="entry name" value="Redoxin"/>
</dbReference>
<dbReference type="InterPro" id="IPR013766">
    <property type="entry name" value="Thioredoxin_domain"/>
</dbReference>
<organism evidence="6 7">
    <name type="scientific">Planifilum fimeticola</name>
    <dbReference type="NCBI Taxonomy" id="201975"/>
    <lineage>
        <taxon>Bacteria</taxon>
        <taxon>Bacillati</taxon>
        <taxon>Bacillota</taxon>
        <taxon>Bacilli</taxon>
        <taxon>Bacillales</taxon>
        <taxon>Thermoactinomycetaceae</taxon>
        <taxon>Planifilum</taxon>
    </lineage>
</organism>
<dbReference type="GO" id="GO:0030313">
    <property type="term" value="C:cell envelope"/>
    <property type="evidence" value="ECO:0007669"/>
    <property type="project" value="UniProtKB-SubCell"/>
</dbReference>
<proteinExistence type="predicted"/>
<keyword evidence="6" id="KW-0413">Isomerase</keyword>
<dbReference type="Gene3D" id="3.40.30.10">
    <property type="entry name" value="Glutaredoxin"/>
    <property type="match status" value="1"/>
</dbReference>
<keyword evidence="2" id="KW-0201">Cytochrome c-type biogenesis</keyword>
<dbReference type="PANTHER" id="PTHR42852:SF17">
    <property type="entry name" value="THIOREDOXIN-LIKE PROTEIN HI_1115"/>
    <property type="match status" value="1"/>
</dbReference>
<dbReference type="RefSeq" id="WP_106344384.1">
    <property type="nucleotide sequence ID" value="NZ_PVNE01000005.1"/>
</dbReference>
<dbReference type="PROSITE" id="PS51352">
    <property type="entry name" value="THIOREDOXIN_2"/>
    <property type="match status" value="1"/>
</dbReference>
<feature type="compositionally biased region" description="Basic and acidic residues" evidence="3">
    <location>
        <begin position="38"/>
        <end position="48"/>
    </location>
</feature>
<evidence type="ECO:0000256" key="3">
    <source>
        <dbReference type="SAM" id="MobiDB-lite"/>
    </source>
</evidence>
<sequence length="204" mass="22552">MNLRNGLILLVIILAVVGAIWMGGNKGETEDGAPAVKAPEESTAKSEEAPSSSPQESSDVEQPQKGFRAPNFELKTLDGKTVELAKNGGKPSFINIWASWCPPCKMEMPFIQEAYEKYGDRVNFLMVNLTETDDLDKMKDYLSSKGYTFPVLLDEKGEVADRYGVVSIPVTYAVDDKGVIIHKHMGAMSRGQIFDLMEQLTKEK</sequence>
<dbReference type="Proteomes" id="UP000237797">
    <property type="component" value="Unassembled WGS sequence"/>
</dbReference>
<dbReference type="GO" id="GO:0016853">
    <property type="term" value="F:isomerase activity"/>
    <property type="evidence" value="ECO:0007669"/>
    <property type="project" value="UniProtKB-KW"/>
</dbReference>
<evidence type="ECO:0000259" key="5">
    <source>
        <dbReference type="PROSITE" id="PS51352"/>
    </source>
</evidence>
<dbReference type="PANTHER" id="PTHR42852">
    <property type="entry name" value="THIOL:DISULFIDE INTERCHANGE PROTEIN DSBE"/>
    <property type="match status" value="1"/>
</dbReference>
<keyword evidence="4" id="KW-0472">Membrane</keyword>
<comment type="subcellular location">
    <subcellularLocation>
        <location evidence="1">Cell envelope</location>
    </subcellularLocation>
</comment>
<dbReference type="InterPro" id="IPR050553">
    <property type="entry name" value="Thioredoxin_ResA/DsbE_sf"/>
</dbReference>